<name>A0A348FZ15_9HYPH</name>
<dbReference type="AlphaFoldDB" id="A0A348FZ15"/>
<dbReference type="RefSeq" id="WP_126398509.1">
    <property type="nucleotide sequence ID" value="NZ_AP018907.1"/>
</dbReference>
<proteinExistence type="predicted"/>
<dbReference type="EMBL" id="AP018907">
    <property type="protein sequence ID" value="BBF92548.1"/>
    <property type="molecule type" value="Genomic_DNA"/>
</dbReference>
<dbReference type="KEGG" id="blag:BLTE_12330"/>
<dbReference type="Proteomes" id="UP000266934">
    <property type="component" value="Chromosome"/>
</dbReference>
<accession>A0A348FZ15</accession>
<evidence type="ECO:0000313" key="2">
    <source>
        <dbReference type="Proteomes" id="UP000266934"/>
    </source>
</evidence>
<organism evidence="1 2">
    <name type="scientific">Blastochloris tepida</name>
    <dbReference type="NCBI Taxonomy" id="2233851"/>
    <lineage>
        <taxon>Bacteria</taxon>
        <taxon>Pseudomonadati</taxon>
        <taxon>Pseudomonadota</taxon>
        <taxon>Alphaproteobacteria</taxon>
        <taxon>Hyphomicrobiales</taxon>
        <taxon>Blastochloridaceae</taxon>
        <taxon>Blastochloris</taxon>
    </lineage>
</organism>
<evidence type="ECO:0000313" key="1">
    <source>
        <dbReference type="EMBL" id="BBF92548.1"/>
    </source>
</evidence>
<dbReference type="OrthoDB" id="8283038at2"/>
<protein>
    <recommendedName>
        <fullName evidence="3">Type I secretion protein</fullName>
    </recommendedName>
</protein>
<reference evidence="1 2" key="1">
    <citation type="submission" date="2018-08" db="EMBL/GenBank/DDBJ databases">
        <title>Complete genome sequencing of Blastochloris tepida GI.</title>
        <authorList>
            <person name="Tsukatani Y."/>
            <person name="Mori H."/>
        </authorList>
    </citation>
    <scope>NUCLEOTIDE SEQUENCE [LARGE SCALE GENOMIC DNA]</scope>
    <source>
        <strain evidence="1 2">GI</strain>
    </source>
</reference>
<keyword evidence="2" id="KW-1185">Reference proteome</keyword>
<gene>
    <name evidence="1" type="ORF">BLTE_12330</name>
</gene>
<evidence type="ECO:0008006" key="3">
    <source>
        <dbReference type="Google" id="ProtNLM"/>
    </source>
</evidence>
<sequence>MNIHDVTELIWHFVGQLRLDEDLSRSRIQYEDAEAGRVREDVFGRVKDAPVRVEDPGESAPTPVSYATFAAAPALTPFVPHFMQPGLASVPVEPLDDIHFKVPPRVLAAPAPGSLAGWYPQSIGPEYHQTLFEARQINQLNDSDIFSDDPLWAVALPVAKTTWSVDELYATAQDAIPAHLETVAGGGSQEAIAYATSLGSGAYAFPSSQVEPGSYHNGERLAEDQTLPTDIGATVPEMPQPTNGPTGDLGITTQAAELGANGAYNSALIADANGACGTLVVLGDKFSLNAIIQINAYSDSDVINAYGGAGYGTAGTIAGGGNQADNLAQVGFTELEAMPSAKSGTPYRIDVVEGDFFDIRTLYQSNTLLDSDGASLTTEGHFSLVRTGQNELVNLADLSDFDLFSYYDVIVIGGQYYDINAIIQLNLLNDNDAVSAGGCGAGSGAGAGISTGGNSLLNDARIENYGTTNVQPLDDDMAKFSASLADGDAPDGASSWGFSDGGDGYIDVLYVTGNFFDINLLWQINTVTDVDAAALQAGTDGSATQVVSTGANELQNQAIIVDVDALTSEYIGGDVYEGSILIQANLVESDEDSVVHHDTETLVPEVIAFTGGSDDCGHTDPTYVGPPVTMTDHILGTVMT</sequence>